<dbReference type="Gene3D" id="2.60.40.10">
    <property type="entry name" value="Immunoglobulins"/>
    <property type="match status" value="1"/>
</dbReference>
<organism evidence="5 6">
    <name type="scientific">Actinacidiphila polyblastidii</name>
    <dbReference type="NCBI Taxonomy" id="3110430"/>
    <lineage>
        <taxon>Bacteria</taxon>
        <taxon>Bacillati</taxon>
        <taxon>Actinomycetota</taxon>
        <taxon>Actinomycetes</taxon>
        <taxon>Kitasatosporales</taxon>
        <taxon>Streptomycetaceae</taxon>
        <taxon>Actinacidiphila</taxon>
    </lineage>
</organism>
<dbReference type="PRINTS" id="PR00133">
    <property type="entry name" value="GLHYDRLASE3"/>
</dbReference>
<dbReference type="InterPro" id="IPR002772">
    <property type="entry name" value="Glyco_hydro_3_C"/>
</dbReference>
<dbReference type="InterPro" id="IPR017853">
    <property type="entry name" value="GH"/>
</dbReference>
<dbReference type="InterPro" id="IPR037524">
    <property type="entry name" value="PA14/GLEYA"/>
</dbReference>
<feature type="chain" id="PRO_5046316519" evidence="3">
    <location>
        <begin position="39"/>
        <end position="1159"/>
    </location>
</feature>
<sequence>MIRRKLSRRSRRQRAAAVATAAAALVAGLALAPTGASAAAAAGADGPDPACPWVGSTAPVNTRTAQVLARMTLDEKIAMVHGTASGAYTGLVPGNSRLCVPALKVQDGPTGVRMDDTTQLPAAVGLAASFDPAVAESYGAVIGAEDRTKGVDVDLGPTINIVRDPRWGRAFESYSEDPYLAGQIGAADIDGIQGQGVMAQVKHWAVYNQETNRNTPSDNVVIDDRSVREIYTSAFGTVVEKANPSSAMCSYSSVNGTYACESAYLDSILKDDFGFQGFITSDWGGTHSTVASANAGMDLQMPDDSYFGAALKTAVQNGQVPQSRVDDMVTRILREQFRFGLFEHPSKDTPGAVASTPAHLDTAKKAAEAGTVLLKNAGGVLPLNAAKVRSIAVVGDGAGPDTMTAGGGSASVSGTGTVTPYDGIKARAGSGTTVSYAQGSSGPGGALPAIDASYLTPPSGTGHGLQGDYYTNQTLSGDPAATRTDPQVNFVWNGKAPAQGVSGGSFSAKWTGTITPPATGAYTFGITSDDGSRLFVDGTQVIDNWRDQGSTTRTAQVDLTAGKPVQVEMDYYQSGGGATASLGWTPPGAGTPLDQAVALAATSDVAVVYADNAESEGSDLANIDLPADQNKLISAVAAVNPNTVVVLNTGSAVTMPWLDQVKGVLEAWYPGQQAGNAIAELLFGDVNPSAKLPVTFPTSLDQVPASTAQQFPGVGGTVDYSEGLNVGYRWYDTNKVTPLFPFGYGLSYTSFGFSNLRVGSRLSEDGTLQASVEVTNTGSREGAEVAQLYLTDPSSTGEPARQLKGFQRVDLQPHQSKRVAFRISARDASYWSTDAQAWTLAAGRYSVQVGDSSRHLPLSGAFQVTRTTGPRFTQVAAPATATAGATLSVRTTFTNESTQAVSQATTKLTVPTGWTKKAVTAATFRKVPAGESATTTWQVKVPVGAEGGAAALAATTSYSGSHGLPPGTGEATVALAYADLAAARDTVGTTDDADQAPGDLDGKGYSFSAQALASVGITPGSRVTAAGTAFTWPDVPAGQADAVTTRGQLVTVSGTGSALSFLTVGTNGAQTGKVTVTYTDGSTSTATLKVSDWYSNAAGDGCTLVATTAHWNRPAGSTNPANQKVSLYAASVPLTSGKSVRYVTLPVNPELHVFATAVS</sequence>
<dbReference type="PANTHER" id="PTHR42715:SF10">
    <property type="entry name" value="BETA-GLUCOSIDASE"/>
    <property type="match status" value="1"/>
</dbReference>
<feature type="domain" description="PA14" evidence="4">
    <location>
        <begin position="460"/>
        <end position="601"/>
    </location>
</feature>
<dbReference type="InterPro" id="IPR036881">
    <property type="entry name" value="Glyco_hydro_3_C_sf"/>
</dbReference>
<dbReference type="Pfam" id="PF00933">
    <property type="entry name" value="Glyco_hydro_3"/>
    <property type="match status" value="1"/>
</dbReference>
<reference evidence="5 6" key="1">
    <citation type="submission" date="2023-12" db="EMBL/GenBank/DDBJ databases">
        <title>Streptomyces sp. V4-01.</title>
        <authorList>
            <person name="Somphong A."/>
            <person name="Phongsopitanun W."/>
        </authorList>
    </citation>
    <scope>NUCLEOTIDE SEQUENCE [LARGE SCALE GENOMIC DNA]</scope>
    <source>
        <strain evidence="5 6">V4-01</strain>
    </source>
</reference>
<comment type="similarity">
    <text evidence="1">Belongs to the glycosyl hydrolase 3 family.</text>
</comment>
<dbReference type="SMART" id="SM01217">
    <property type="entry name" value="Fn3_like"/>
    <property type="match status" value="1"/>
</dbReference>
<dbReference type="Pfam" id="PF01915">
    <property type="entry name" value="Glyco_hydro_3_C"/>
    <property type="match status" value="1"/>
</dbReference>
<evidence type="ECO:0000259" key="4">
    <source>
        <dbReference type="PROSITE" id="PS51820"/>
    </source>
</evidence>
<dbReference type="InterPro" id="IPR050288">
    <property type="entry name" value="Cellulose_deg_GH3"/>
</dbReference>
<evidence type="ECO:0000256" key="1">
    <source>
        <dbReference type="ARBA" id="ARBA00005336"/>
    </source>
</evidence>
<dbReference type="Pfam" id="PF14310">
    <property type="entry name" value="Fn3-like"/>
    <property type="match status" value="1"/>
</dbReference>
<dbReference type="InterPro" id="IPR001764">
    <property type="entry name" value="Glyco_hydro_3_N"/>
</dbReference>
<keyword evidence="6" id="KW-1185">Reference proteome</keyword>
<dbReference type="Proteomes" id="UP001344658">
    <property type="component" value="Unassembled WGS sequence"/>
</dbReference>
<dbReference type="PANTHER" id="PTHR42715">
    <property type="entry name" value="BETA-GLUCOSIDASE"/>
    <property type="match status" value="1"/>
</dbReference>
<dbReference type="RefSeq" id="WP_330792060.1">
    <property type="nucleotide sequence ID" value="NZ_JAZEWV010000001.1"/>
</dbReference>
<keyword evidence="3" id="KW-0732">Signal</keyword>
<comment type="caution">
    <text evidence="5">The sequence shown here is derived from an EMBL/GenBank/DDBJ whole genome shotgun (WGS) entry which is preliminary data.</text>
</comment>
<dbReference type="SUPFAM" id="SSF51445">
    <property type="entry name" value="(Trans)glycosidases"/>
    <property type="match status" value="1"/>
</dbReference>
<dbReference type="InterPro" id="IPR013783">
    <property type="entry name" value="Ig-like_fold"/>
</dbReference>
<name>A0ABU7P3K3_9ACTN</name>
<dbReference type="EMBL" id="JAZEWV010000001">
    <property type="protein sequence ID" value="MEE4540389.1"/>
    <property type="molecule type" value="Genomic_DNA"/>
</dbReference>
<dbReference type="InterPro" id="IPR018905">
    <property type="entry name" value="A-galactase_NEW3"/>
</dbReference>
<proteinExistence type="inferred from homology"/>
<dbReference type="Pfam" id="PF07691">
    <property type="entry name" value="PA14"/>
    <property type="match status" value="1"/>
</dbReference>
<dbReference type="InterPro" id="IPR026891">
    <property type="entry name" value="Fn3-like"/>
</dbReference>
<dbReference type="SMART" id="SM00758">
    <property type="entry name" value="PA14"/>
    <property type="match status" value="1"/>
</dbReference>
<accession>A0ABU7P3K3</accession>
<dbReference type="InterPro" id="IPR006311">
    <property type="entry name" value="TAT_signal"/>
</dbReference>
<evidence type="ECO:0000313" key="6">
    <source>
        <dbReference type="Proteomes" id="UP001344658"/>
    </source>
</evidence>
<dbReference type="Gene3D" id="3.40.50.1700">
    <property type="entry name" value="Glycoside hydrolase family 3 C-terminal domain"/>
    <property type="match status" value="1"/>
</dbReference>
<dbReference type="PROSITE" id="PS51318">
    <property type="entry name" value="TAT"/>
    <property type="match status" value="1"/>
</dbReference>
<dbReference type="InterPro" id="IPR011658">
    <property type="entry name" value="PA14_dom"/>
</dbReference>
<dbReference type="SUPFAM" id="SSF52279">
    <property type="entry name" value="Beta-D-glucan exohydrolase, C-terminal domain"/>
    <property type="match status" value="1"/>
</dbReference>
<evidence type="ECO:0000256" key="2">
    <source>
        <dbReference type="ARBA" id="ARBA00022801"/>
    </source>
</evidence>
<dbReference type="PROSITE" id="PS51820">
    <property type="entry name" value="PA14"/>
    <property type="match status" value="1"/>
</dbReference>
<evidence type="ECO:0000313" key="5">
    <source>
        <dbReference type="EMBL" id="MEE4540389.1"/>
    </source>
</evidence>
<protein>
    <submittedName>
        <fullName evidence="5">Glycoside hydrolase family 3 C-terminal domain-containing protein</fullName>
    </submittedName>
</protein>
<feature type="signal peptide" evidence="3">
    <location>
        <begin position="1"/>
        <end position="38"/>
    </location>
</feature>
<gene>
    <name evidence="5" type="ORF">V2S66_00210</name>
</gene>
<dbReference type="Gene3D" id="3.20.20.300">
    <property type="entry name" value="Glycoside hydrolase, family 3, N-terminal domain"/>
    <property type="match status" value="1"/>
</dbReference>
<keyword evidence="2 5" id="KW-0378">Hydrolase</keyword>
<dbReference type="Gene3D" id="2.60.120.260">
    <property type="entry name" value="Galactose-binding domain-like"/>
    <property type="match status" value="1"/>
</dbReference>
<dbReference type="Pfam" id="PF10633">
    <property type="entry name" value="NPCBM_assoc"/>
    <property type="match status" value="1"/>
</dbReference>
<dbReference type="InterPro" id="IPR036962">
    <property type="entry name" value="Glyco_hydro_3_N_sf"/>
</dbReference>
<dbReference type="GO" id="GO:0016787">
    <property type="term" value="F:hydrolase activity"/>
    <property type="evidence" value="ECO:0007669"/>
    <property type="project" value="UniProtKB-KW"/>
</dbReference>
<evidence type="ECO:0000256" key="3">
    <source>
        <dbReference type="SAM" id="SignalP"/>
    </source>
</evidence>